<dbReference type="InterPro" id="IPR007383">
    <property type="entry name" value="DUF445"/>
</dbReference>
<reference evidence="1 2" key="1">
    <citation type="submission" date="2018-06" db="EMBL/GenBank/DDBJ databases">
        <title>Complete Genome Sequence of the Microcystin-Degrading Bacterium Sphingosinicella microcystinivorans Strain B-9.</title>
        <authorList>
            <person name="Jin H."/>
            <person name="Nishizawa T."/>
            <person name="Guo Y."/>
            <person name="Nishizawa A."/>
            <person name="Park H."/>
            <person name="Kato H."/>
            <person name="Tsuji K."/>
            <person name="Harada K."/>
        </authorList>
    </citation>
    <scope>NUCLEOTIDE SEQUENCE [LARGE SCALE GENOMIC DNA]</scope>
    <source>
        <strain evidence="1 2">B9</strain>
    </source>
</reference>
<dbReference type="Pfam" id="PF04286">
    <property type="entry name" value="DUF445"/>
    <property type="match status" value="1"/>
</dbReference>
<proteinExistence type="predicted"/>
<dbReference type="KEGG" id="smic:SmB9_28740"/>
<dbReference type="EMBL" id="AP018711">
    <property type="protein sequence ID" value="BBE35216.1"/>
    <property type="molecule type" value="Genomic_DNA"/>
</dbReference>
<dbReference type="GO" id="GO:0005886">
    <property type="term" value="C:plasma membrane"/>
    <property type="evidence" value="ECO:0007669"/>
    <property type="project" value="TreeGrafter"/>
</dbReference>
<name>A0AAD1G241_SPHMI</name>
<dbReference type="PANTHER" id="PTHR38442:SF1">
    <property type="entry name" value="INNER MEMBRANE PROTEIN"/>
    <property type="match status" value="1"/>
</dbReference>
<gene>
    <name evidence="1" type="ORF">SmB9_28740</name>
</gene>
<protein>
    <submittedName>
        <fullName evidence="1">Membrane protein</fullName>
    </submittedName>
</protein>
<dbReference type="AlphaFoldDB" id="A0AAD1G241"/>
<sequence>MNADPARHMKVVATGMLLLMAAVFVAARLLGETYVWAPYVESFAEAAMVGGLADWFAVTALFRHPLGLPIPHTAIIPKNKDRLGDNLATFLKTNFLKPAIVARRMRSVDMAGAVGRWLSAPPAETRLSGSIGKLGIQLLDALDNEAVSGWIRGAIGGNLRRFELSPLMGRVLDRSIEEGRLQPLVDSGITWLARVLDQNEGLIRDLVEARTMWLLRLASLDERLANSIIEALRRLLNEMSADPEHPLRVKVMVALKDFAFDMQFESETQARIETLKLEVIDNPELGGFLDGIWTNAKTSLRASLADPEQALAGRVGEAARHIGKTIENDPALRHALNKYARRAIVGVVADYGDELVRIVSDTVRSWDADTVTERVEAAVGRDLQFIRINGTLVGGLVGLTIHAVTEFL</sequence>
<evidence type="ECO:0000313" key="2">
    <source>
        <dbReference type="Proteomes" id="UP000275727"/>
    </source>
</evidence>
<organism evidence="1 2">
    <name type="scientific">Sphingosinicella microcystinivorans</name>
    <dbReference type="NCBI Taxonomy" id="335406"/>
    <lineage>
        <taxon>Bacteria</taxon>
        <taxon>Pseudomonadati</taxon>
        <taxon>Pseudomonadota</taxon>
        <taxon>Alphaproteobacteria</taxon>
        <taxon>Sphingomonadales</taxon>
        <taxon>Sphingosinicellaceae</taxon>
        <taxon>Sphingosinicella</taxon>
    </lineage>
</organism>
<dbReference type="PANTHER" id="PTHR38442">
    <property type="entry name" value="INNER MEMBRANE PROTEIN-RELATED"/>
    <property type="match status" value="1"/>
</dbReference>
<dbReference type="Proteomes" id="UP000275727">
    <property type="component" value="Chromosome"/>
</dbReference>
<accession>A0AAD1G241</accession>
<evidence type="ECO:0000313" key="1">
    <source>
        <dbReference type="EMBL" id="BBE35216.1"/>
    </source>
</evidence>